<comment type="caution">
    <text evidence="2">The sequence shown here is derived from an EMBL/GenBank/DDBJ whole genome shotgun (WGS) entry which is preliminary data.</text>
</comment>
<evidence type="ECO:0000256" key="1">
    <source>
        <dbReference type="ARBA" id="ARBA00023002"/>
    </source>
</evidence>
<evidence type="ECO:0000313" key="3">
    <source>
        <dbReference type="Proteomes" id="UP000789901"/>
    </source>
</evidence>
<dbReference type="PANTHER" id="PTHR43157">
    <property type="entry name" value="PHOSPHATIDYLINOSITOL-GLYCAN BIOSYNTHESIS CLASS F PROTEIN-RELATED"/>
    <property type="match status" value="1"/>
</dbReference>
<protein>
    <submittedName>
        <fullName evidence="2">18330_t:CDS:1</fullName>
    </submittedName>
</protein>
<gene>
    <name evidence="2" type="ORF">GMARGA_LOCUS5385</name>
</gene>
<keyword evidence="1" id="KW-0560">Oxidoreductase</keyword>
<keyword evidence="3" id="KW-1185">Reference proteome</keyword>
<accession>A0ABN7UDE8</accession>
<dbReference type="PANTHER" id="PTHR43157:SF31">
    <property type="entry name" value="PHOSPHATIDYLINOSITOL-GLYCAN BIOSYNTHESIS CLASS F PROTEIN"/>
    <property type="match status" value="1"/>
</dbReference>
<dbReference type="SUPFAM" id="SSF51735">
    <property type="entry name" value="NAD(P)-binding Rossmann-fold domains"/>
    <property type="match status" value="1"/>
</dbReference>
<dbReference type="InterPro" id="IPR002347">
    <property type="entry name" value="SDR_fam"/>
</dbReference>
<dbReference type="Gene3D" id="3.40.50.720">
    <property type="entry name" value="NAD(P)-binding Rossmann-like Domain"/>
    <property type="match status" value="1"/>
</dbReference>
<name>A0ABN7UDE8_GIGMA</name>
<reference evidence="2 3" key="1">
    <citation type="submission" date="2021-06" db="EMBL/GenBank/DDBJ databases">
        <authorList>
            <person name="Kallberg Y."/>
            <person name="Tangrot J."/>
            <person name="Rosling A."/>
        </authorList>
    </citation>
    <scope>NUCLEOTIDE SEQUENCE [LARGE SCALE GENOMIC DNA]</scope>
    <source>
        <strain evidence="2 3">120-4 pot B 10/14</strain>
    </source>
</reference>
<dbReference type="Pfam" id="PF00106">
    <property type="entry name" value="adh_short"/>
    <property type="match status" value="1"/>
</dbReference>
<sequence>MGNKKSTLEDYDLSKKVIIITGASDGNNWQILASFHPKRIILPVRNRSKGEKALEYIRTSNGSKCNNVEIWDMDLANLQSVRDFADKFIAEVGELHMLFNNAGIWYDNKKMTDDGFEQHFQINHLSHFLLTTLLLPTLKSSASPESPSKVIITSSRAQIIGNFDFENLNGEKISKKPKPTMLYSNTKLMNVMFANELNRRYNKSNIKSTSMHSGLVHTKIFKAERKFVALGVSTVMKLFGTSVEECARNILFPVLSPDIDEGGKYFDCGVEAKVNPQALDQELTNEFWNVSEKLVNKYYINNDNVENEVNLPEGTEHKVMKNKKEHDFIDKEEIDHGGYGVISKSKMKISEGKEKVVAIKKNREKKITKNEENIFRLNNNFSFPILNSFTFLTTLRLQNLPIIKFSVKKYNSKIGIIRLYI</sequence>
<proteinExistence type="predicted"/>
<dbReference type="InterPro" id="IPR036291">
    <property type="entry name" value="NAD(P)-bd_dom_sf"/>
</dbReference>
<dbReference type="Proteomes" id="UP000789901">
    <property type="component" value="Unassembled WGS sequence"/>
</dbReference>
<dbReference type="EMBL" id="CAJVQB010002281">
    <property type="protein sequence ID" value="CAG8568912.1"/>
    <property type="molecule type" value="Genomic_DNA"/>
</dbReference>
<organism evidence="2 3">
    <name type="scientific">Gigaspora margarita</name>
    <dbReference type="NCBI Taxonomy" id="4874"/>
    <lineage>
        <taxon>Eukaryota</taxon>
        <taxon>Fungi</taxon>
        <taxon>Fungi incertae sedis</taxon>
        <taxon>Mucoromycota</taxon>
        <taxon>Glomeromycotina</taxon>
        <taxon>Glomeromycetes</taxon>
        <taxon>Diversisporales</taxon>
        <taxon>Gigasporaceae</taxon>
        <taxon>Gigaspora</taxon>
    </lineage>
</organism>
<evidence type="ECO:0000313" key="2">
    <source>
        <dbReference type="EMBL" id="CAG8568912.1"/>
    </source>
</evidence>